<sequence length="398" mass="42646">MDQTVILKNVRPWGESATDVVIREGRIAEVGPATAMVEAQSIDGGGAILLPGLVEAHTHLDKTLYGMPWNRNSVPSNLVAKITNERNSKKRIGLDPARQSARQVALSVGHGTTHIRSHVDVDTEHGLAGVHGVMATREKYADVVDIEIVAFPQSGMLIRQGTKELMDEALSVGADVVGGLDPCSMDLDPKGHLDVVFALAEKHGKPIDIHLHEPGELGIFTTRLIIERTRAHAMAGKVTISHAFCLGHNDYLAIGRLLEQLAETGIAIMTTGPADYACPPLIRTLDAGVTVCSGSDGIRDCWGPYGNADMLERAVFLGMRNDLDRDDDILRAVEVVTTGGATVLGLEGYGVKVGDMADLVLIDGETLTEAVVSRRPRPLVMKRGKVVARDGAPLFTTE</sequence>
<name>A0ABU4XCK3_9HYPH</name>
<dbReference type="InterPro" id="IPR032466">
    <property type="entry name" value="Metal_Hydrolase"/>
</dbReference>
<evidence type="ECO:0000259" key="1">
    <source>
        <dbReference type="Pfam" id="PF07969"/>
    </source>
</evidence>
<dbReference type="InterPro" id="IPR052349">
    <property type="entry name" value="Metallo-hydrolase_Enzymes"/>
</dbReference>
<keyword evidence="3" id="KW-1185">Reference proteome</keyword>
<accession>A0ABU4XCK3</accession>
<dbReference type="Gene3D" id="3.20.20.140">
    <property type="entry name" value="Metal-dependent hydrolases"/>
    <property type="match status" value="1"/>
</dbReference>
<proteinExistence type="predicted"/>
<dbReference type="EMBL" id="JAVIIZ010000004">
    <property type="protein sequence ID" value="MDX8472324.1"/>
    <property type="molecule type" value="Genomic_DNA"/>
</dbReference>
<dbReference type="SUPFAM" id="SSF51338">
    <property type="entry name" value="Composite domain of metallo-dependent hydrolases"/>
    <property type="match status" value="1"/>
</dbReference>
<evidence type="ECO:0000313" key="2">
    <source>
        <dbReference type="EMBL" id="MDX8472324.1"/>
    </source>
</evidence>
<dbReference type="NCBIfam" id="NF004636">
    <property type="entry name" value="PRK05985.1"/>
    <property type="match status" value="1"/>
</dbReference>
<dbReference type="SUPFAM" id="SSF51556">
    <property type="entry name" value="Metallo-dependent hydrolases"/>
    <property type="match status" value="1"/>
</dbReference>
<dbReference type="InterPro" id="IPR011059">
    <property type="entry name" value="Metal-dep_hydrolase_composite"/>
</dbReference>
<dbReference type="InterPro" id="IPR013108">
    <property type="entry name" value="Amidohydro_3"/>
</dbReference>
<reference evidence="2 3" key="1">
    <citation type="submission" date="2023-08" db="EMBL/GenBank/DDBJ databases">
        <title>Implementing the SeqCode for naming new Mesorhizobium species isolated from Vachellia karroo root nodules.</title>
        <authorList>
            <person name="Van Lill M."/>
        </authorList>
    </citation>
    <scope>NUCLEOTIDE SEQUENCE [LARGE SCALE GENOMIC DNA]</scope>
    <source>
        <strain evidence="2 3">VK23A</strain>
    </source>
</reference>
<dbReference type="PANTHER" id="PTHR32027:SF9">
    <property type="entry name" value="BLL3847 PROTEIN"/>
    <property type="match status" value="1"/>
</dbReference>
<dbReference type="Pfam" id="PF07969">
    <property type="entry name" value="Amidohydro_3"/>
    <property type="match status" value="1"/>
</dbReference>
<organism evidence="2 3">
    <name type="scientific">Mesorhizobium dulcispinae</name>
    <dbReference type="NCBI Taxonomy" id="3072316"/>
    <lineage>
        <taxon>Bacteria</taxon>
        <taxon>Pseudomonadati</taxon>
        <taxon>Pseudomonadota</taxon>
        <taxon>Alphaproteobacteria</taxon>
        <taxon>Hyphomicrobiales</taxon>
        <taxon>Phyllobacteriaceae</taxon>
        <taxon>Mesorhizobium</taxon>
    </lineage>
</organism>
<protein>
    <submittedName>
        <fullName evidence="2">Amidohydrolase family protein</fullName>
    </submittedName>
</protein>
<dbReference type="RefSeq" id="WP_320316521.1">
    <property type="nucleotide sequence ID" value="NZ_JAVIIX010000005.1"/>
</dbReference>
<gene>
    <name evidence="2" type="ORF">RFM27_09600</name>
</gene>
<dbReference type="Gene3D" id="2.30.40.10">
    <property type="entry name" value="Urease, subunit C, domain 1"/>
    <property type="match status" value="1"/>
</dbReference>
<feature type="domain" description="Amidohydrolase 3" evidence="1">
    <location>
        <begin position="42"/>
        <end position="387"/>
    </location>
</feature>
<dbReference type="PANTHER" id="PTHR32027">
    <property type="entry name" value="CYTOSINE DEAMINASE"/>
    <property type="match status" value="1"/>
</dbReference>
<evidence type="ECO:0000313" key="3">
    <source>
        <dbReference type="Proteomes" id="UP001271780"/>
    </source>
</evidence>
<dbReference type="Proteomes" id="UP001271780">
    <property type="component" value="Unassembled WGS sequence"/>
</dbReference>
<dbReference type="CDD" id="cd01293">
    <property type="entry name" value="Bact_CD"/>
    <property type="match status" value="1"/>
</dbReference>
<comment type="caution">
    <text evidence="2">The sequence shown here is derived from an EMBL/GenBank/DDBJ whole genome shotgun (WGS) entry which is preliminary data.</text>
</comment>